<comment type="caution">
    <text evidence="1">The sequence shown here is derived from an EMBL/GenBank/DDBJ whole genome shotgun (WGS) entry which is preliminary data.</text>
</comment>
<proteinExistence type="predicted"/>
<organism evidence="1 2">
    <name type="scientific">Trifolium pratense</name>
    <name type="common">Red clover</name>
    <dbReference type="NCBI Taxonomy" id="57577"/>
    <lineage>
        <taxon>Eukaryota</taxon>
        <taxon>Viridiplantae</taxon>
        <taxon>Streptophyta</taxon>
        <taxon>Embryophyta</taxon>
        <taxon>Tracheophyta</taxon>
        <taxon>Spermatophyta</taxon>
        <taxon>Magnoliopsida</taxon>
        <taxon>eudicotyledons</taxon>
        <taxon>Gunneridae</taxon>
        <taxon>Pentapetalae</taxon>
        <taxon>rosids</taxon>
        <taxon>fabids</taxon>
        <taxon>Fabales</taxon>
        <taxon>Fabaceae</taxon>
        <taxon>Papilionoideae</taxon>
        <taxon>50 kb inversion clade</taxon>
        <taxon>NPAAA clade</taxon>
        <taxon>Hologalegina</taxon>
        <taxon>IRL clade</taxon>
        <taxon>Trifolieae</taxon>
        <taxon>Trifolium</taxon>
    </lineage>
</organism>
<sequence length="310" mass="35402">MQNLASVFVSQGFEAFIVLPQHFHKKINTNNDHDHDHDNHNNKIIKWVGLEDGIEENTTIDFFAIESSMENIMPNNLEEFLQNNQRLDEVCLMVVDLLASWAIQVANKFSIPTAGFWPAMLSSYLLIAAIPHMLMTGLISDTGLPQHEGKITFVPSLPVVSTEDLPWLIGTIAAKKARFKFWMRTLERSRNLKWVLVNSFPNEIKVGVQTSNSSYSQNVLPIGPIYRPHHQLTKNLSFWEEDLSCLKWLKNQKVNSVVYVSFGSWVNPIGESNLKNLALALEATMRPFIWVLRSTWRQGLPIGFCEKILK</sequence>
<dbReference type="EMBL" id="CASHSV030000002">
    <property type="protein sequence ID" value="CAJ2633518.1"/>
    <property type="molecule type" value="Genomic_DNA"/>
</dbReference>
<evidence type="ECO:0000313" key="2">
    <source>
        <dbReference type="Proteomes" id="UP001177021"/>
    </source>
</evidence>
<feature type="non-terminal residue" evidence="1">
    <location>
        <position position="310"/>
    </location>
</feature>
<name>A0ACB0IPA1_TRIPR</name>
<evidence type="ECO:0000313" key="1">
    <source>
        <dbReference type="EMBL" id="CAJ2633518.1"/>
    </source>
</evidence>
<dbReference type="Proteomes" id="UP001177021">
    <property type="component" value="Unassembled WGS sequence"/>
</dbReference>
<keyword evidence="2" id="KW-1185">Reference proteome</keyword>
<gene>
    <name evidence="1" type="ORF">MILVUS5_LOCUS4606</name>
</gene>
<protein>
    <submittedName>
        <fullName evidence="1">Uncharacterized protein</fullName>
    </submittedName>
</protein>
<reference evidence="1" key="1">
    <citation type="submission" date="2023-10" db="EMBL/GenBank/DDBJ databases">
        <authorList>
            <person name="Rodriguez Cubillos JULIANA M."/>
            <person name="De Vega J."/>
        </authorList>
    </citation>
    <scope>NUCLEOTIDE SEQUENCE</scope>
</reference>
<accession>A0ACB0IPA1</accession>